<dbReference type="InterPro" id="IPR001647">
    <property type="entry name" value="HTH_TetR"/>
</dbReference>
<organism evidence="7 8">
    <name type="scientific">Candidatus Corynebacterium faecigallinarum</name>
    <dbReference type="NCBI Taxonomy" id="2838528"/>
    <lineage>
        <taxon>Bacteria</taxon>
        <taxon>Bacillati</taxon>
        <taxon>Actinomycetota</taxon>
        <taxon>Actinomycetes</taxon>
        <taxon>Mycobacteriales</taxon>
        <taxon>Corynebacteriaceae</taxon>
        <taxon>Corynebacterium</taxon>
    </lineage>
</organism>
<feature type="domain" description="HTH tetR-type" evidence="6">
    <location>
        <begin position="9"/>
        <end position="69"/>
    </location>
</feature>
<evidence type="ECO:0000256" key="3">
    <source>
        <dbReference type="ARBA" id="ARBA00023163"/>
    </source>
</evidence>
<dbReference type="SUPFAM" id="SSF46689">
    <property type="entry name" value="Homeodomain-like"/>
    <property type="match status" value="1"/>
</dbReference>
<accession>A0A9D2TQJ3</accession>
<name>A0A9D2TQJ3_9CORY</name>
<proteinExistence type="predicted"/>
<dbReference type="InterPro" id="IPR009057">
    <property type="entry name" value="Homeodomain-like_sf"/>
</dbReference>
<dbReference type="InterPro" id="IPR025996">
    <property type="entry name" value="MT1864/Rv1816-like_C"/>
</dbReference>
<evidence type="ECO:0000256" key="4">
    <source>
        <dbReference type="PROSITE-ProRule" id="PRU00335"/>
    </source>
</evidence>
<evidence type="ECO:0000256" key="5">
    <source>
        <dbReference type="SAM" id="MobiDB-lite"/>
    </source>
</evidence>
<dbReference type="Pfam" id="PF13305">
    <property type="entry name" value="TetR_C_33"/>
    <property type="match status" value="1"/>
</dbReference>
<dbReference type="SUPFAM" id="SSF48498">
    <property type="entry name" value="Tetracyclin repressor-like, C-terminal domain"/>
    <property type="match status" value="1"/>
</dbReference>
<dbReference type="PANTHER" id="PTHR47752:SF1">
    <property type="entry name" value="HTH-TYPE TRANSCRIPTIONAL REPRESSOR FABR"/>
    <property type="match status" value="1"/>
</dbReference>
<protein>
    <submittedName>
        <fullName evidence="7">TetR/AcrR family transcriptional regulator</fullName>
    </submittedName>
</protein>
<dbReference type="PANTHER" id="PTHR47752">
    <property type="entry name" value="HTH-TYPE TRANSCRIPTIONAL REPRESSOR FABR"/>
    <property type="match status" value="1"/>
</dbReference>
<evidence type="ECO:0000259" key="6">
    <source>
        <dbReference type="PROSITE" id="PS50977"/>
    </source>
</evidence>
<evidence type="ECO:0000313" key="7">
    <source>
        <dbReference type="EMBL" id="HJC85813.1"/>
    </source>
</evidence>
<keyword evidence="2 4" id="KW-0238">DNA-binding</keyword>
<sequence>MPSRSEAKADTRRKLLDAARNAVREEGASSLSLRDVARRAGIVPSAVYRHFESRDALLTQLILDAYTGLAEHLEAEGDVGESPERGQEADQEADQGERWREAANELRRWALGNRHEFQLIYGTPVPGYQAPQETIAAAARVAAVFIGCLPGEDKGDEHGISGAAVGGQINEQLTQQLAGPAADFEVSPEQLAMVLARLAHLVGVLVLELGGHFVGTADPADHLWGAVVDGQVG</sequence>
<evidence type="ECO:0000256" key="2">
    <source>
        <dbReference type="ARBA" id="ARBA00023125"/>
    </source>
</evidence>
<dbReference type="GO" id="GO:0003677">
    <property type="term" value="F:DNA binding"/>
    <property type="evidence" value="ECO:0007669"/>
    <property type="project" value="UniProtKB-UniRule"/>
</dbReference>
<dbReference type="EMBL" id="DWVP01000023">
    <property type="protein sequence ID" value="HJC85813.1"/>
    <property type="molecule type" value="Genomic_DNA"/>
</dbReference>
<dbReference type="AlphaFoldDB" id="A0A9D2TQJ3"/>
<keyword evidence="3" id="KW-0804">Transcription</keyword>
<reference evidence="7" key="2">
    <citation type="submission" date="2021-04" db="EMBL/GenBank/DDBJ databases">
        <authorList>
            <person name="Gilroy R."/>
        </authorList>
    </citation>
    <scope>NUCLEOTIDE SEQUENCE</scope>
    <source>
        <strain evidence="7">ChiHjej13B12-4958</strain>
    </source>
</reference>
<dbReference type="Proteomes" id="UP000823858">
    <property type="component" value="Unassembled WGS sequence"/>
</dbReference>
<comment type="caution">
    <text evidence="7">The sequence shown here is derived from an EMBL/GenBank/DDBJ whole genome shotgun (WGS) entry which is preliminary data.</text>
</comment>
<dbReference type="Pfam" id="PF00440">
    <property type="entry name" value="TetR_N"/>
    <property type="match status" value="1"/>
</dbReference>
<dbReference type="Gene3D" id="1.10.357.10">
    <property type="entry name" value="Tetracycline Repressor, domain 2"/>
    <property type="match status" value="1"/>
</dbReference>
<feature type="region of interest" description="Disordered" evidence="5">
    <location>
        <begin position="75"/>
        <end position="98"/>
    </location>
</feature>
<evidence type="ECO:0000256" key="1">
    <source>
        <dbReference type="ARBA" id="ARBA00023015"/>
    </source>
</evidence>
<dbReference type="InterPro" id="IPR036271">
    <property type="entry name" value="Tet_transcr_reg_TetR-rel_C_sf"/>
</dbReference>
<reference evidence="7" key="1">
    <citation type="journal article" date="2021" name="PeerJ">
        <title>Extensive microbial diversity within the chicken gut microbiome revealed by metagenomics and culture.</title>
        <authorList>
            <person name="Gilroy R."/>
            <person name="Ravi A."/>
            <person name="Getino M."/>
            <person name="Pursley I."/>
            <person name="Horton D.L."/>
            <person name="Alikhan N.F."/>
            <person name="Baker D."/>
            <person name="Gharbi K."/>
            <person name="Hall N."/>
            <person name="Watson M."/>
            <person name="Adriaenssens E.M."/>
            <person name="Foster-Nyarko E."/>
            <person name="Jarju S."/>
            <person name="Secka A."/>
            <person name="Antonio M."/>
            <person name="Oren A."/>
            <person name="Chaudhuri R.R."/>
            <person name="La Ragione R."/>
            <person name="Hildebrand F."/>
            <person name="Pallen M.J."/>
        </authorList>
    </citation>
    <scope>NUCLEOTIDE SEQUENCE</scope>
    <source>
        <strain evidence="7">ChiHjej13B12-4958</strain>
    </source>
</reference>
<gene>
    <name evidence="7" type="ORF">H9751_09775</name>
</gene>
<keyword evidence="1" id="KW-0805">Transcription regulation</keyword>
<dbReference type="PROSITE" id="PS50977">
    <property type="entry name" value="HTH_TETR_2"/>
    <property type="match status" value="1"/>
</dbReference>
<dbReference type="PRINTS" id="PR00455">
    <property type="entry name" value="HTHTETR"/>
</dbReference>
<dbReference type="InterPro" id="IPR050692">
    <property type="entry name" value="HTH_transcr_repressor_FabR"/>
</dbReference>
<evidence type="ECO:0000313" key="8">
    <source>
        <dbReference type="Proteomes" id="UP000823858"/>
    </source>
</evidence>
<feature type="DNA-binding region" description="H-T-H motif" evidence="4">
    <location>
        <begin position="32"/>
        <end position="51"/>
    </location>
</feature>